<evidence type="ECO:0000313" key="2">
    <source>
        <dbReference type="Proteomes" id="UP000488956"/>
    </source>
</evidence>
<reference evidence="1 2" key="1">
    <citation type="submission" date="2018-09" db="EMBL/GenBank/DDBJ databases">
        <title>Genomic investigation of the strawberry pathogen Phytophthora fragariae indicates pathogenicity is determined by transcriptional variation in three key races.</title>
        <authorList>
            <person name="Adams T.M."/>
            <person name="Armitage A.D."/>
            <person name="Sobczyk M.K."/>
            <person name="Bates H.J."/>
            <person name="Dunwell J.M."/>
            <person name="Nellist C.F."/>
            <person name="Harrison R.J."/>
        </authorList>
    </citation>
    <scope>NUCLEOTIDE SEQUENCE [LARGE SCALE GENOMIC DNA]</scope>
    <source>
        <strain evidence="1 2">ONT-3</strain>
    </source>
</reference>
<evidence type="ECO:0000313" key="1">
    <source>
        <dbReference type="EMBL" id="KAE9103934.1"/>
    </source>
</evidence>
<protein>
    <submittedName>
        <fullName evidence="1">Uncharacterized protein</fullName>
    </submittedName>
</protein>
<organism evidence="1 2">
    <name type="scientific">Phytophthora fragariae</name>
    <dbReference type="NCBI Taxonomy" id="53985"/>
    <lineage>
        <taxon>Eukaryota</taxon>
        <taxon>Sar</taxon>
        <taxon>Stramenopiles</taxon>
        <taxon>Oomycota</taxon>
        <taxon>Peronosporomycetes</taxon>
        <taxon>Peronosporales</taxon>
        <taxon>Peronosporaceae</taxon>
        <taxon>Phytophthora</taxon>
    </lineage>
</organism>
<gene>
    <name evidence="1" type="ORF">PF010_g13563</name>
</gene>
<dbReference type="EMBL" id="QXFX01000799">
    <property type="protein sequence ID" value="KAE9103934.1"/>
    <property type="molecule type" value="Genomic_DNA"/>
</dbReference>
<comment type="caution">
    <text evidence="1">The sequence shown here is derived from an EMBL/GenBank/DDBJ whole genome shotgun (WGS) entry which is preliminary data.</text>
</comment>
<sequence>MLARILEELNKLLVREEQTLVTDFHPIVLSLIG</sequence>
<accession>A0A6G0KZQ7</accession>
<name>A0A6G0KZQ7_9STRA</name>
<dbReference type="AlphaFoldDB" id="A0A6G0KZQ7"/>
<dbReference type="Proteomes" id="UP000488956">
    <property type="component" value="Unassembled WGS sequence"/>
</dbReference>
<proteinExistence type="predicted"/>